<dbReference type="NCBIfam" id="TIGR01409">
    <property type="entry name" value="TAT_signal_seq"/>
    <property type="match status" value="1"/>
</dbReference>
<proteinExistence type="predicted"/>
<dbReference type="InterPro" id="IPR019546">
    <property type="entry name" value="TAT_signal_bac_arc"/>
</dbReference>
<dbReference type="InterPro" id="IPR054529">
    <property type="entry name" value="TcaA_2nd"/>
</dbReference>
<evidence type="ECO:0000259" key="2">
    <source>
        <dbReference type="Pfam" id="PF22813"/>
    </source>
</evidence>
<dbReference type="InterPro" id="IPR006311">
    <property type="entry name" value="TAT_signal"/>
</dbReference>
<sequence length="155" mass="16928">MVNRRQFITGVATASAAAVAGCSSVPFISSGPENAYEEYFEAIQNGDAEAVNEILHPEAPSYPVEESSVQADIELIEANEVSTREVLEFWAEQSGDSGDVTDESVQNQEEHTESRLDEYGADDHAWVLITIEGGEGEQEASVEAIQDGEDWYCYT</sequence>
<dbReference type="Proteomes" id="UP001202674">
    <property type="component" value="Unassembled WGS sequence"/>
</dbReference>
<protein>
    <submittedName>
        <fullName evidence="3">Twin-arginine translocation signal domain-containing protein</fullName>
    </submittedName>
</protein>
<dbReference type="Pfam" id="PF22813">
    <property type="entry name" value="TcaA_2nd"/>
    <property type="match status" value="1"/>
</dbReference>
<evidence type="ECO:0000256" key="1">
    <source>
        <dbReference type="SAM" id="MobiDB-lite"/>
    </source>
</evidence>
<dbReference type="PROSITE" id="PS51318">
    <property type="entry name" value="TAT"/>
    <property type="match status" value="1"/>
</dbReference>
<feature type="domain" description="TcaA second" evidence="2">
    <location>
        <begin position="32"/>
        <end position="106"/>
    </location>
</feature>
<gene>
    <name evidence="3" type="ORF">AArcSt11_16785</name>
</gene>
<reference evidence="3 4" key="1">
    <citation type="journal article" date="2022" name="Syst. Appl. Microbiol.">
        <title>Natronocalculus amylovorans gen. nov., sp. nov., and Natranaeroarchaeum aerophilus sp. nov., dominant culturable amylolytic natronoarchaea from hypersaline soda lakes in southwestern Siberia.</title>
        <authorList>
            <person name="Sorokin D.Y."/>
            <person name="Elcheninov A.G."/>
            <person name="Khizhniak T.V."/>
            <person name="Koenen M."/>
            <person name="Bale N.J."/>
            <person name="Damste J.S.S."/>
            <person name="Kublanov I.V."/>
        </authorList>
    </citation>
    <scope>NUCLEOTIDE SEQUENCE [LARGE SCALE GENOMIC DNA]</scope>
    <source>
        <strain evidence="3 4">AArc-St1-1</strain>
    </source>
</reference>
<evidence type="ECO:0000313" key="3">
    <source>
        <dbReference type="EMBL" id="MCL9815307.1"/>
    </source>
</evidence>
<dbReference type="AlphaFoldDB" id="A0AAE3K6J6"/>
<feature type="region of interest" description="Disordered" evidence="1">
    <location>
        <begin position="92"/>
        <end position="115"/>
    </location>
</feature>
<name>A0AAE3K6J6_9EURY</name>
<dbReference type="RefSeq" id="WP_250598851.1">
    <property type="nucleotide sequence ID" value="NZ_JAKRVY010000023.1"/>
</dbReference>
<accession>A0AAE3K6J6</accession>
<organism evidence="3 4">
    <name type="scientific">Natranaeroarchaeum aerophilus</name>
    <dbReference type="NCBI Taxonomy" id="2917711"/>
    <lineage>
        <taxon>Archaea</taxon>
        <taxon>Methanobacteriati</taxon>
        <taxon>Methanobacteriota</taxon>
        <taxon>Stenosarchaea group</taxon>
        <taxon>Halobacteria</taxon>
        <taxon>Halobacteriales</taxon>
        <taxon>Natronoarchaeaceae</taxon>
        <taxon>Natranaeroarchaeum</taxon>
    </lineage>
</organism>
<dbReference type="PROSITE" id="PS51257">
    <property type="entry name" value="PROKAR_LIPOPROTEIN"/>
    <property type="match status" value="1"/>
</dbReference>
<dbReference type="EMBL" id="JAKRVY010000023">
    <property type="protein sequence ID" value="MCL9815307.1"/>
    <property type="molecule type" value="Genomic_DNA"/>
</dbReference>
<keyword evidence="4" id="KW-1185">Reference proteome</keyword>
<evidence type="ECO:0000313" key="4">
    <source>
        <dbReference type="Proteomes" id="UP001202674"/>
    </source>
</evidence>
<comment type="caution">
    <text evidence="3">The sequence shown here is derived from an EMBL/GenBank/DDBJ whole genome shotgun (WGS) entry which is preliminary data.</text>
</comment>